<evidence type="ECO:0000313" key="1">
    <source>
        <dbReference type="EMBL" id="GAA3631069.1"/>
    </source>
</evidence>
<gene>
    <name evidence="1" type="ORF">GCM10022223_56310</name>
</gene>
<dbReference type="RefSeq" id="WP_231488524.1">
    <property type="nucleotide sequence ID" value="NZ_BAAAZO010000011.1"/>
</dbReference>
<comment type="caution">
    <text evidence="1">The sequence shown here is derived from an EMBL/GenBank/DDBJ whole genome shotgun (WGS) entry which is preliminary data.</text>
</comment>
<proteinExistence type="predicted"/>
<organism evidence="1 2">
    <name type="scientific">Kineosporia mesophila</name>
    <dbReference type="NCBI Taxonomy" id="566012"/>
    <lineage>
        <taxon>Bacteria</taxon>
        <taxon>Bacillati</taxon>
        <taxon>Actinomycetota</taxon>
        <taxon>Actinomycetes</taxon>
        <taxon>Kineosporiales</taxon>
        <taxon>Kineosporiaceae</taxon>
        <taxon>Kineosporia</taxon>
    </lineage>
</organism>
<accession>A0ABP7AFQ7</accession>
<evidence type="ECO:0000313" key="2">
    <source>
        <dbReference type="Proteomes" id="UP001501074"/>
    </source>
</evidence>
<name>A0ABP7AFQ7_9ACTN</name>
<reference evidence="2" key="1">
    <citation type="journal article" date="2019" name="Int. J. Syst. Evol. Microbiol.">
        <title>The Global Catalogue of Microorganisms (GCM) 10K type strain sequencing project: providing services to taxonomists for standard genome sequencing and annotation.</title>
        <authorList>
            <consortium name="The Broad Institute Genomics Platform"/>
            <consortium name="The Broad Institute Genome Sequencing Center for Infectious Disease"/>
            <person name="Wu L."/>
            <person name="Ma J."/>
        </authorList>
    </citation>
    <scope>NUCLEOTIDE SEQUENCE [LARGE SCALE GENOMIC DNA]</scope>
    <source>
        <strain evidence="2">JCM 16902</strain>
    </source>
</reference>
<sequence length="66" mass="6798">MNNDVVRTAAAGPLDGAIPLSTNSSEVGTMMSCDTCDLTGGPFPAAEAAHLRAIHDRLFHGILFAA</sequence>
<dbReference type="EMBL" id="BAAAZO010000011">
    <property type="protein sequence ID" value="GAA3631069.1"/>
    <property type="molecule type" value="Genomic_DNA"/>
</dbReference>
<protein>
    <submittedName>
        <fullName evidence="1">Uncharacterized protein</fullName>
    </submittedName>
</protein>
<keyword evidence="2" id="KW-1185">Reference proteome</keyword>
<dbReference type="Proteomes" id="UP001501074">
    <property type="component" value="Unassembled WGS sequence"/>
</dbReference>